<sequence length="292" mass="32090">MTGASRPRRILVLTGLSGAGRTTALKSLEDMGWEVVDNVPLRLLERLLESPPPAGALDEDRPFALGIDSRTRGFDTGRILSRVSKLREDLDVSVLFLDCAGAELARRYSETRRRHPLAQDRPAEDGILRERELLAPLRAAADHLIDTTGLTTNGLQAEMRALFGADGAGGPTLSIMSFGFSRGVPRQADLMFDMRFLRNPHWERDLRPLTGLDRPVADYVAADPAYAEALERIEGLLLMLLPRYAGEGKSYVTVAIGCTGGKHRSVHVAQRLTETLRAAGFSPTLTHRDLVR</sequence>
<dbReference type="SUPFAM" id="SSF52540">
    <property type="entry name" value="P-loop containing nucleoside triphosphate hydrolases"/>
    <property type="match status" value="1"/>
</dbReference>
<dbReference type="InterPro" id="IPR005337">
    <property type="entry name" value="RapZ-like"/>
</dbReference>
<evidence type="ECO:0000256" key="4">
    <source>
        <dbReference type="HAMAP-Rule" id="MF_00636"/>
    </source>
</evidence>
<feature type="domain" description="RapZ-like N-terminal" evidence="5">
    <location>
        <begin position="10"/>
        <end position="166"/>
    </location>
</feature>
<protein>
    <submittedName>
        <fullName evidence="7">RNase adapter RapZ</fullName>
    </submittedName>
</protein>
<feature type="binding site" evidence="4">
    <location>
        <begin position="15"/>
        <end position="22"/>
    </location>
    <ligand>
        <name>ATP</name>
        <dbReference type="ChEBI" id="CHEBI:30616"/>
    </ligand>
</feature>
<dbReference type="Proteomes" id="UP001220395">
    <property type="component" value="Chromosome"/>
</dbReference>
<dbReference type="Pfam" id="PF22740">
    <property type="entry name" value="PapZ_C"/>
    <property type="match status" value="1"/>
</dbReference>
<evidence type="ECO:0000313" key="8">
    <source>
        <dbReference type="Proteomes" id="UP001220395"/>
    </source>
</evidence>
<feature type="binding site" evidence="4">
    <location>
        <begin position="68"/>
        <end position="71"/>
    </location>
    <ligand>
        <name>GTP</name>
        <dbReference type="ChEBI" id="CHEBI:37565"/>
    </ligand>
</feature>
<evidence type="ECO:0000313" key="7">
    <source>
        <dbReference type="EMBL" id="WCT71952.1"/>
    </source>
</evidence>
<feature type="domain" description="RapZ C-terminal" evidence="6">
    <location>
        <begin position="172"/>
        <end position="290"/>
    </location>
</feature>
<reference evidence="7 8" key="1">
    <citation type="submission" date="2023-02" db="EMBL/GenBank/DDBJ databases">
        <title>Genome sequence of Sphingomonas naphthae.</title>
        <authorList>
            <person name="Kim S."/>
            <person name="Heo J."/>
            <person name="Kwon S.-W."/>
        </authorList>
    </citation>
    <scope>NUCLEOTIDE SEQUENCE [LARGE SCALE GENOMIC DNA]</scope>
    <source>
        <strain evidence="7 8">KACC 18716</strain>
    </source>
</reference>
<evidence type="ECO:0000256" key="2">
    <source>
        <dbReference type="ARBA" id="ARBA00022840"/>
    </source>
</evidence>
<evidence type="ECO:0000259" key="5">
    <source>
        <dbReference type="Pfam" id="PF03668"/>
    </source>
</evidence>
<dbReference type="PANTHER" id="PTHR30448">
    <property type="entry name" value="RNASE ADAPTER PROTEIN RAPZ"/>
    <property type="match status" value="1"/>
</dbReference>
<gene>
    <name evidence="7" type="primary">rapZ</name>
    <name evidence="7" type="ORF">PQ455_09840</name>
</gene>
<dbReference type="InterPro" id="IPR027417">
    <property type="entry name" value="P-loop_NTPase"/>
</dbReference>
<dbReference type="PIRSF" id="PIRSF005052">
    <property type="entry name" value="P-loopkin"/>
    <property type="match status" value="1"/>
</dbReference>
<dbReference type="EMBL" id="CP117411">
    <property type="protein sequence ID" value="WCT71952.1"/>
    <property type="molecule type" value="Genomic_DNA"/>
</dbReference>
<dbReference type="HAMAP" id="MF_00636">
    <property type="entry name" value="RapZ_like"/>
    <property type="match status" value="1"/>
</dbReference>
<keyword evidence="1 4" id="KW-0547">Nucleotide-binding</keyword>
<dbReference type="InterPro" id="IPR053930">
    <property type="entry name" value="RapZ-like_N"/>
</dbReference>
<accession>A0ABY7TGV4</accession>
<keyword evidence="3 4" id="KW-0342">GTP-binding</keyword>
<proteinExistence type="inferred from homology"/>
<dbReference type="Pfam" id="PF03668">
    <property type="entry name" value="RapZ-like_N"/>
    <property type="match status" value="1"/>
</dbReference>
<dbReference type="InterPro" id="IPR053931">
    <property type="entry name" value="RapZ_C"/>
</dbReference>
<keyword evidence="2 4" id="KW-0067">ATP-binding</keyword>
<evidence type="ECO:0000259" key="6">
    <source>
        <dbReference type="Pfam" id="PF22740"/>
    </source>
</evidence>
<organism evidence="7 8">
    <name type="scientific">Sphingomonas naphthae</name>
    <dbReference type="NCBI Taxonomy" id="1813468"/>
    <lineage>
        <taxon>Bacteria</taxon>
        <taxon>Pseudomonadati</taxon>
        <taxon>Pseudomonadota</taxon>
        <taxon>Alphaproteobacteria</taxon>
        <taxon>Sphingomonadales</taxon>
        <taxon>Sphingomonadaceae</taxon>
        <taxon>Sphingomonas</taxon>
    </lineage>
</organism>
<dbReference type="RefSeq" id="WP_273685899.1">
    <property type="nucleotide sequence ID" value="NZ_CP117411.1"/>
</dbReference>
<evidence type="ECO:0000256" key="1">
    <source>
        <dbReference type="ARBA" id="ARBA00022741"/>
    </source>
</evidence>
<evidence type="ECO:0000256" key="3">
    <source>
        <dbReference type="ARBA" id="ARBA00023134"/>
    </source>
</evidence>
<dbReference type="NCBIfam" id="NF003828">
    <property type="entry name" value="PRK05416.1"/>
    <property type="match status" value="1"/>
</dbReference>
<keyword evidence="8" id="KW-1185">Reference proteome</keyword>
<dbReference type="PANTHER" id="PTHR30448:SF0">
    <property type="entry name" value="RNASE ADAPTER PROTEIN RAPZ"/>
    <property type="match status" value="1"/>
</dbReference>
<name>A0ABY7TGV4_9SPHN</name>